<sequence length="248" mass="27886">MDKVVEAVEEVNKEWGEAYVKTQEHIKAIEEYGKSREEKNSLLRLNGLAQDSLALLNSLQFKLDLLAPYLRMRLRNANLQVRANLKKTVQEERELLLGGGEESTIRRRNLQTKAGMTSAVESITKSFRRTCQLMVQATLQEVERSANTLMTVEELTGVLRKAKSEYKGHHSLLMHTQSLLSTTRRQDVINSLTGLDLGTLFPPSIHMIIIAVGFILFSCVVLCVVSKHIGLLKLQRKVTATLKAGMAR</sequence>
<evidence type="ECO:0000256" key="3">
    <source>
        <dbReference type="ARBA" id="ARBA00022692"/>
    </source>
</evidence>
<evidence type="ECO:0000313" key="12">
    <source>
        <dbReference type="EMBL" id="KAL3713942.1"/>
    </source>
</evidence>
<reference evidence="12 13" key="1">
    <citation type="submission" date="2024-11" db="EMBL/GenBank/DDBJ databases">
        <title>Chromosome-level genome assembly of Eucalyptus globulus Labill. provides insights into its genome evolution.</title>
        <authorList>
            <person name="Li X."/>
        </authorList>
    </citation>
    <scope>NUCLEOTIDE SEQUENCE [LARGE SCALE GENOMIC DNA]</scope>
    <source>
        <strain evidence="12">CL2024</strain>
        <tissue evidence="12">Fresh tender leaves</tissue>
    </source>
</reference>
<dbReference type="PANTHER" id="PTHR12825">
    <property type="entry name" value="BNIP1-RELATED"/>
    <property type="match status" value="1"/>
</dbReference>
<comment type="caution">
    <text evidence="12">The sequence shown here is derived from an EMBL/GenBank/DDBJ whole genome shotgun (WGS) entry which is preliminary data.</text>
</comment>
<evidence type="ECO:0000313" key="13">
    <source>
        <dbReference type="Proteomes" id="UP001634007"/>
    </source>
</evidence>
<dbReference type="PANTHER" id="PTHR12825:SF0">
    <property type="entry name" value="VESICLE TRANSPORT PROTEIN SEC20"/>
    <property type="match status" value="1"/>
</dbReference>
<keyword evidence="2" id="KW-0813">Transport</keyword>
<comment type="similarity">
    <text evidence="9">Belongs to the SEC20 family.</text>
</comment>
<evidence type="ECO:0000256" key="9">
    <source>
        <dbReference type="ARBA" id="ARBA00037934"/>
    </source>
</evidence>
<feature type="domain" description="Sec20 C-terminal" evidence="11">
    <location>
        <begin position="120"/>
        <end position="190"/>
    </location>
</feature>
<comment type="subcellular location">
    <subcellularLocation>
        <location evidence="1">Endoplasmic reticulum membrane</location>
        <topology evidence="1">Single-pass type IV membrane protein</topology>
    </subcellularLocation>
</comment>
<name>A0ABD3IJU2_EUCGL</name>
<dbReference type="EMBL" id="JBJKBG010000013">
    <property type="protein sequence ID" value="KAL3713942.1"/>
    <property type="molecule type" value="Genomic_DNA"/>
</dbReference>
<feature type="transmembrane region" description="Helical" evidence="10">
    <location>
        <begin position="205"/>
        <end position="226"/>
    </location>
</feature>
<dbReference type="GO" id="GO:0016192">
    <property type="term" value="P:vesicle-mediated transport"/>
    <property type="evidence" value="ECO:0007669"/>
    <property type="project" value="UniProtKB-KW"/>
</dbReference>
<protein>
    <recommendedName>
        <fullName evidence="11">Sec20 C-terminal domain-containing protein</fullName>
    </recommendedName>
</protein>
<accession>A0ABD3IJU2</accession>
<evidence type="ECO:0000256" key="8">
    <source>
        <dbReference type="ARBA" id="ARBA00023136"/>
    </source>
</evidence>
<keyword evidence="8 10" id="KW-0472">Membrane</keyword>
<dbReference type="Proteomes" id="UP001634007">
    <property type="component" value="Unassembled WGS sequence"/>
</dbReference>
<dbReference type="Pfam" id="PF03908">
    <property type="entry name" value="Sec20"/>
    <property type="match status" value="1"/>
</dbReference>
<gene>
    <name evidence="12" type="ORF">ACJRO7_036347</name>
</gene>
<dbReference type="InterPro" id="IPR056173">
    <property type="entry name" value="Sec20_C"/>
</dbReference>
<evidence type="ECO:0000256" key="10">
    <source>
        <dbReference type="SAM" id="Phobius"/>
    </source>
</evidence>
<keyword evidence="13" id="KW-1185">Reference proteome</keyword>
<evidence type="ECO:0000256" key="1">
    <source>
        <dbReference type="ARBA" id="ARBA00004163"/>
    </source>
</evidence>
<proteinExistence type="inferred from homology"/>
<evidence type="ECO:0000259" key="11">
    <source>
        <dbReference type="Pfam" id="PF03908"/>
    </source>
</evidence>
<keyword evidence="3 10" id="KW-0812">Transmembrane</keyword>
<evidence type="ECO:0000256" key="7">
    <source>
        <dbReference type="ARBA" id="ARBA00023054"/>
    </source>
</evidence>
<organism evidence="12 13">
    <name type="scientific">Eucalyptus globulus</name>
    <name type="common">Tasmanian blue gum</name>
    <dbReference type="NCBI Taxonomy" id="34317"/>
    <lineage>
        <taxon>Eukaryota</taxon>
        <taxon>Viridiplantae</taxon>
        <taxon>Streptophyta</taxon>
        <taxon>Embryophyta</taxon>
        <taxon>Tracheophyta</taxon>
        <taxon>Spermatophyta</taxon>
        <taxon>Magnoliopsida</taxon>
        <taxon>eudicotyledons</taxon>
        <taxon>Gunneridae</taxon>
        <taxon>Pentapetalae</taxon>
        <taxon>rosids</taxon>
        <taxon>malvids</taxon>
        <taxon>Myrtales</taxon>
        <taxon>Myrtaceae</taxon>
        <taxon>Myrtoideae</taxon>
        <taxon>Eucalypteae</taxon>
        <taxon>Eucalyptus</taxon>
    </lineage>
</organism>
<keyword evidence="7" id="KW-0175">Coiled coil</keyword>
<evidence type="ECO:0000256" key="6">
    <source>
        <dbReference type="ARBA" id="ARBA00022989"/>
    </source>
</evidence>
<evidence type="ECO:0000256" key="2">
    <source>
        <dbReference type="ARBA" id="ARBA00022448"/>
    </source>
</evidence>
<keyword evidence="4" id="KW-0256">Endoplasmic reticulum</keyword>
<keyword evidence="6 10" id="KW-1133">Transmembrane helix</keyword>
<evidence type="ECO:0000256" key="5">
    <source>
        <dbReference type="ARBA" id="ARBA00022892"/>
    </source>
</evidence>
<dbReference type="GO" id="GO:0005789">
    <property type="term" value="C:endoplasmic reticulum membrane"/>
    <property type="evidence" value="ECO:0007669"/>
    <property type="project" value="UniProtKB-SubCell"/>
</dbReference>
<evidence type="ECO:0000256" key="4">
    <source>
        <dbReference type="ARBA" id="ARBA00022824"/>
    </source>
</evidence>
<dbReference type="InterPro" id="IPR005606">
    <property type="entry name" value="Sec20"/>
</dbReference>
<dbReference type="AlphaFoldDB" id="A0ABD3IJU2"/>
<keyword evidence="5" id="KW-0931">ER-Golgi transport</keyword>